<dbReference type="Proteomes" id="UP001064933">
    <property type="component" value="Chromosome"/>
</dbReference>
<evidence type="ECO:0000313" key="3">
    <source>
        <dbReference type="Proteomes" id="UP001064933"/>
    </source>
</evidence>
<gene>
    <name evidence="2" type="ORF">N4261_08640</name>
</gene>
<feature type="transmembrane region" description="Helical" evidence="1">
    <location>
        <begin position="6"/>
        <end position="26"/>
    </location>
</feature>
<name>A0ABY6B414_9BURK</name>
<proteinExistence type="predicted"/>
<evidence type="ECO:0000256" key="1">
    <source>
        <dbReference type="SAM" id="Phobius"/>
    </source>
</evidence>
<feature type="transmembrane region" description="Helical" evidence="1">
    <location>
        <begin position="35"/>
        <end position="54"/>
    </location>
</feature>
<keyword evidence="3" id="KW-1185">Reference proteome</keyword>
<dbReference type="RefSeq" id="WP_261759747.1">
    <property type="nucleotide sequence ID" value="NZ_CP104562.2"/>
</dbReference>
<dbReference type="EMBL" id="CP104562">
    <property type="protein sequence ID" value="UXH79929.1"/>
    <property type="molecule type" value="Genomic_DNA"/>
</dbReference>
<keyword evidence="1" id="KW-1133">Transmembrane helix</keyword>
<evidence type="ECO:0000313" key="2">
    <source>
        <dbReference type="EMBL" id="UXH79929.1"/>
    </source>
</evidence>
<protein>
    <submittedName>
        <fullName evidence="2">Uncharacterized protein</fullName>
    </submittedName>
</protein>
<keyword evidence="1" id="KW-0472">Membrane</keyword>
<organism evidence="2 3">
    <name type="scientific">Roseateles amylovorans</name>
    <dbReference type="NCBI Taxonomy" id="2978473"/>
    <lineage>
        <taxon>Bacteria</taxon>
        <taxon>Pseudomonadati</taxon>
        <taxon>Pseudomonadota</taxon>
        <taxon>Betaproteobacteria</taxon>
        <taxon>Burkholderiales</taxon>
        <taxon>Sphaerotilaceae</taxon>
        <taxon>Roseateles</taxon>
    </lineage>
</organism>
<reference evidence="2" key="1">
    <citation type="submission" date="2022-10" db="EMBL/GenBank/DDBJ databases">
        <title>Characterization and whole genome sequencing of a new Roseateles species, isolated from fresh water.</title>
        <authorList>
            <person name="Guliayeva D.Y."/>
            <person name="Akhremchuk A.E."/>
            <person name="Sikolenko M.A."/>
            <person name="Valentovich L.N."/>
            <person name="Sidarenka A.V."/>
        </authorList>
    </citation>
    <scope>NUCLEOTIDE SEQUENCE</scope>
    <source>
        <strain evidence="2">BIM B-1768</strain>
    </source>
</reference>
<keyword evidence="1" id="KW-0812">Transmembrane</keyword>
<accession>A0ABY6B414</accession>
<sequence length="55" mass="5569">MDEISTPFLVGLVFSVTLAIVAGMAWKGGNERRDVAFLASTAGVGGLCTVIAALA</sequence>